<organism evidence="5">
    <name type="scientific">Auxenochlorella protothecoides</name>
    <name type="common">Green microalga</name>
    <name type="synonym">Chlorella protothecoides</name>
    <dbReference type="NCBI Taxonomy" id="3075"/>
    <lineage>
        <taxon>Eukaryota</taxon>
        <taxon>Viridiplantae</taxon>
        <taxon>Chlorophyta</taxon>
        <taxon>core chlorophytes</taxon>
        <taxon>Trebouxiophyceae</taxon>
        <taxon>Chlorellales</taxon>
        <taxon>Chlorellaceae</taxon>
        <taxon>Auxenochlorella</taxon>
    </lineage>
</organism>
<dbReference type="CDD" id="cd12823">
    <property type="entry name" value="Mrs2_Mfm1p-like"/>
    <property type="match status" value="1"/>
</dbReference>
<dbReference type="PANTHER" id="PTHR13890">
    <property type="entry name" value="RNA SPLICING PROTEIN MRS2, MITOCHONDRIAL"/>
    <property type="match status" value="1"/>
</dbReference>
<feature type="compositionally biased region" description="Low complexity" evidence="4">
    <location>
        <begin position="315"/>
        <end position="328"/>
    </location>
</feature>
<dbReference type="EMBL" id="GDKF01005429">
    <property type="protein sequence ID" value="JAT73193.1"/>
    <property type="molecule type" value="Transcribed_RNA"/>
</dbReference>
<feature type="coiled-coil region" evidence="3">
    <location>
        <begin position="239"/>
        <end position="266"/>
    </location>
</feature>
<dbReference type="GO" id="GO:0015095">
    <property type="term" value="F:magnesium ion transmembrane transporter activity"/>
    <property type="evidence" value="ECO:0007669"/>
    <property type="project" value="UniProtKB-ARBA"/>
</dbReference>
<dbReference type="GO" id="GO:0016020">
    <property type="term" value="C:membrane"/>
    <property type="evidence" value="ECO:0007669"/>
    <property type="project" value="UniProtKB-SubCell"/>
</dbReference>
<dbReference type="PANTHER" id="PTHR13890:SF31">
    <property type="entry name" value="MAGNESIUM TRANSPORTER MRS2-2-RELATED"/>
    <property type="match status" value="1"/>
</dbReference>
<comment type="subcellular location">
    <subcellularLocation>
        <location evidence="2">Membrane</location>
        <topology evidence="2">Multi-pass membrane protein</topology>
    </subcellularLocation>
</comment>
<reference evidence="5" key="1">
    <citation type="submission" date="2015-08" db="EMBL/GenBank/DDBJ databases">
        <authorList>
            <person name="Babu N.S."/>
            <person name="Beckwith C.J."/>
            <person name="Beseler K.G."/>
            <person name="Brison A."/>
            <person name="Carone J.V."/>
            <person name="Caskin T.P."/>
            <person name="Diamond M."/>
            <person name="Durham M.E."/>
            <person name="Foxe J.M."/>
            <person name="Go M."/>
            <person name="Henderson B.A."/>
            <person name="Jones I.B."/>
            <person name="McGettigan J.A."/>
            <person name="Micheletti S.J."/>
            <person name="Nasrallah M.E."/>
            <person name="Ortiz D."/>
            <person name="Piller C.R."/>
            <person name="Privatt S.R."/>
            <person name="Schneider S.L."/>
            <person name="Sharp S."/>
            <person name="Smith T.C."/>
            <person name="Stanton J.D."/>
            <person name="Ullery H.E."/>
            <person name="Wilson R.J."/>
            <person name="Serrano M.G."/>
            <person name="Buck G."/>
            <person name="Lee V."/>
            <person name="Wang Y."/>
            <person name="Carvalho R."/>
            <person name="Voegtly L."/>
            <person name="Shi R."/>
            <person name="Duckworth R."/>
            <person name="Johnson A."/>
            <person name="Loviza R."/>
            <person name="Walstead R."/>
            <person name="Shah Z."/>
            <person name="Kiflezghi M."/>
            <person name="Wade K."/>
            <person name="Ball S.L."/>
            <person name="Bradley K.W."/>
            <person name="Asai D.J."/>
            <person name="Bowman C.A."/>
            <person name="Russell D.A."/>
            <person name="Pope W.H."/>
            <person name="Jacobs-Sera D."/>
            <person name="Hendrix R.W."/>
            <person name="Hatfull G.F."/>
        </authorList>
    </citation>
    <scope>NUCLEOTIDE SEQUENCE</scope>
</reference>
<dbReference type="Gene3D" id="2.40.128.330">
    <property type="match status" value="1"/>
</dbReference>
<proteinExistence type="inferred from homology"/>
<evidence type="ECO:0000256" key="1">
    <source>
        <dbReference type="ARBA" id="ARBA00007535"/>
    </source>
</evidence>
<keyword evidence="3" id="KW-0175">Coiled coil</keyword>
<keyword evidence="2" id="KW-0406">Ion transport</keyword>
<evidence type="ECO:0000256" key="2">
    <source>
        <dbReference type="RuleBase" id="RU366041"/>
    </source>
</evidence>
<name>A0A1D2A2Q1_AUXPR</name>
<accession>A0A1D2A2Q1</accession>
<evidence type="ECO:0000256" key="3">
    <source>
        <dbReference type="SAM" id="Coils"/>
    </source>
</evidence>
<evidence type="ECO:0000256" key="4">
    <source>
        <dbReference type="SAM" id="MobiDB-lite"/>
    </source>
</evidence>
<sequence length="504" mass="54578">MPGTGPLPGAELAVSELEEHSLLLENGTQKVLELGAKSKVGVKHAAVTTWLSVSPNGTAALLELGKLKVTHQLGVQLRDLRLLDPQLANSYPSAILARDRALVLNLEYIKCIVTMDMVYVTGLTSPLTLQFVHGMQQRLAAREAGAEAGGPHSARQAFGGDLKDGGVAAPSHLLLGGDGEKRALRPPPQELPFELKVLEIALECVSGDLEQLAEELESAAHPALDNLTSKITTSALERVRRIKSRMVRLNTRVETLREVLEKFLNDDSDMKDLHLTAKEREWQEAQLQNVDSWPEPGLGQVPLDQTMTPGDEFVPASPSFAPTPATGPESAGWNLGKRGRSRRHSDASSSSSSSSSSDSSLGDDEDVAMVEMLLEPYFMQLDNTYNKLQTLYEYIDDTEDFINLELDSKRNQIIRMQLVLTSFNASVALVTAFTSLFAMNLEMKPADEWPGQVRRGAGTLRVCLAGLCGRWAPGHAPRGTVLCRSGAPLSCASVVGLGTRLPST</sequence>
<feature type="region of interest" description="Disordered" evidence="4">
    <location>
        <begin position="290"/>
        <end position="363"/>
    </location>
</feature>
<protein>
    <recommendedName>
        <fullName evidence="2">Magnesium transporter</fullName>
    </recommendedName>
</protein>
<dbReference type="Pfam" id="PF22099">
    <property type="entry name" value="MRS2-like"/>
    <property type="match status" value="3"/>
</dbReference>
<comment type="function">
    <text evidence="2">Magnesium transporter that may mediate the influx of magnesium.</text>
</comment>
<dbReference type="AlphaFoldDB" id="A0A1D2A2Q1"/>
<evidence type="ECO:0000313" key="5">
    <source>
        <dbReference type="EMBL" id="JAT73193.1"/>
    </source>
</evidence>
<gene>
    <name evidence="5" type="ORF">g.35057</name>
</gene>
<keyword evidence="2" id="KW-0813">Transport</keyword>
<comment type="similarity">
    <text evidence="1 2">Belongs to the CorA metal ion transporter (MIT) (TC 1.A.35.5) family.</text>
</comment>
<keyword evidence="2" id="KW-0460">Magnesium</keyword>
<dbReference type="InterPro" id="IPR039204">
    <property type="entry name" value="MRS2-like"/>
</dbReference>
<feature type="compositionally biased region" description="Low complexity" evidence="4">
    <location>
        <begin position="347"/>
        <end position="360"/>
    </location>
</feature>
<dbReference type="Gene3D" id="1.20.58.340">
    <property type="entry name" value="Magnesium transport protein CorA, transmembrane region"/>
    <property type="match status" value="1"/>
</dbReference>